<name>R0LB87_ANAPL</name>
<reference evidence="3" key="1">
    <citation type="journal article" date="2013" name="Nat. Genet.">
        <title>The duck genome and transcriptome provide insight into an avian influenza virus reservoir species.</title>
        <authorList>
            <person name="Huang Y."/>
            <person name="Li Y."/>
            <person name="Burt D.W."/>
            <person name="Chen H."/>
            <person name="Zhang Y."/>
            <person name="Qian W."/>
            <person name="Kim H."/>
            <person name="Gan S."/>
            <person name="Zhao Y."/>
            <person name="Li J."/>
            <person name="Yi K."/>
            <person name="Feng H."/>
            <person name="Zhu P."/>
            <person name="Li B."/>
            <person name="Liu Q."/>
            <person name="Fairley S."/>
            <person name="Magor K.E."/>
            <person name="Du Z."/>
            <person name="Hu X."/>
            <person name="Goodman L."/>
            <person name="Tafer H."/>
            <person name="Vignal A."/>
            <person name="Lee T."/>
            <person name="Kim K.W."/>
            <person name="Sheng Z."/>
            <person name="An Y."/>
            <person name="Searle S."/>
            <person name="Herrero J."/>
            <person name="Groenen M.A."/>
            <person name="Crooijmans R.P."/>
            <person name="Faraut T."/>
            <person name="Cai Q."/>
            <person name="Webster R.G."/>
            <person name="Aldridge J.R."/>
            <person name="Warren W.C."/>
            <person name="Bartschat S."/>
            <person name="Kehr S."/>
            <person name="Marz M."/>
            <person name="Stadler P.F."/>
            <person name="Smith J."/>
            <person name="Kraus R.H."/>
            <person name="Zhao Y."/>
            <person name="Ren L."/>
            <person name="Fei J."/>
            <person name="Morisson M."/>
            <person name="Kaiser P."/>
            <person name="Griffin D.K."/>
            <person name="Rao M."/>
            <person name="Pitel F."/>
            <person name="Wang J."/>
            <person name="Li N."/>
        </authorList>
    </citation>
    <scope>NUCLEOTIDE SEQUENCE [LARGE SCALE GENOMIC DNA]</scope>
</reference>
<sequence length="855" mass="93276">MEKPYFLMDMQIPLKTQHFGQQLTGAPPPSYNRSEPASVNFISHETVNNFCALQFKAKDTRHAHRHRPQKASPSTITGFSRRPEATITTCYGKINGEMSSTADYRTSVDICCNKGILSFTKTQPGDKSVLPLLDIPTAKLLSQVTAGVTSNCLRSPEATSLDPREESYKKITSFSKPVDVPIRSLSGIQQLLQCSYVVQPSNFGSAKHYCLHAEIAILIACVSCCACSAFLSYFSKVSQVVKAATRSVHKMPITAPLKVNTVSITGMNCNGKYPAKHYTDSFGFEEEKSNIMNSEIKKPHFPPGEVSKERRNEVPSLFAYPSIQDSLHAYQLITAALFLSKEASKTILEKTGKHASEFQFSSQETKAPRQQRASPEKAVPERRALGQAASAPGSQGNCLVGSQAASSLSSQEHKVKAPVLAYSLIFNTCGYDCLCSDTSTLGEQIQATRRLKPVDAWPEQSSWILKHQTCYPQMTPVASSPYRHVLSTPKSGRCQCELVPSHIHCHKHDPIPAEAGGKISVADSGCQTDIRVTPWSHPAAEQHQGRRNQGFKIALLAQTGMNPMNFKMKFKGICWLLSITAMSARATWLHQTKNSPTALWVTPQQDSHFDDTRNSVGHHSPVTLDAFGMACSPPGHCSVLSQQDVESGEAPEVLQGENCLWACNASCTLHTCLLALLLGCAGVCEWFLYGILIHTFVMQISVWYPDTKAPADALSPLHRRRSSRTQQAQGIRMKLRPIVFMHKTWRDEDAGMAGPRQLPTAFSPLPGASPGAAAGLPGWEKGVPGGSGDGHCPEPWTWPHACSGCGRGSVDTGPGDGGSAVFFLWFGEKRKTELLAPSGMPADTYSYCSEALKVF</sequence>
<dbReference type="Proteomes" id="UP000296049">
    <property type="component" value="Unassembled WGS sequence"/>
</dbReference>
<evidence type="ECO:0000313" key="3">
    <source>
        <dbReference type="Proteomes" id="UP000296049"/>
    </source>
</evidence>
<proteinExistence type="predicted"/>
<gene>
    <name evidence="2" type="ORF">Anapl_13677</name>
</gene>
<organism evidence="2 3">
    <name type="scientific">Anas platyrhynchos</name>
    <name type="common">Mallard</name>
    <name type="synonym">Anas boschas</name>
    <dbReference type="NCBI Taxonomy" id="8839"/>
    <lineage>
        <taxon>Eukaryota</taxon>
        <taxon>Metazoa</taxon>
        <taxon>Chordata</taxon>
        <taxon>Craniata</taxon>
        <taxon>Vertebrata</taxon>
        <taxon>Euteleostomi</taxon>
        <taxon>Archelosauria</taxon>
        <taxon>Archosauria</taxon>
        <taxon>Dinosauria</taxon>
        <taxon>Saurischia</taxon>
        <taxon>Theropoda</taxon>
        <taxon>Coelurosauria</taxon>
        <taxon>Aves</taxon>
        <taxon>Neognathae</taxon>
        <taxon>Galloanserae</taxon>
        <taxon>Anseriformes</taxon>
        <taxon>Anatidae</taxon>
        <taxon>Anatinae</taxon>
        <taxon>Anas</taxon>
    </lineage>
</organism>
<accession>R0LB87</accession>
<protein>
    <submittedName>
        <fullName evidence="2">Uncharacterized protein</fullName>
    </submittedName>
</protein>
<keyword evidence="3" id="KW-1185">Reference proteome</keyword>
<dbReference type="AlphaFoldDB" id="R0LB87"/>
<evidence type="ECO:0000313" key="2">
    <source>
        <dbReference type="EMBL" id="EOA98724.1"/>
    </source>
</evidence>
<evidence type="ECO:0000256" key="1">
    <source>
        <dbReference type="SAM" id="MobiDB-lite"/>
    </source>
</evidence>
<dbReference type="EMBL" id="KB743438">
    <property type="protein sequence ID" value="EOA98724.1"/>
    <property type="molecule type" value="Genomic_DNA"/>
</dbReference>
<feature type="compositionally biased region" description="Basic and acidic residues" evidence="1">
    <location>
        <begin position="374"/>
        <end position="384"/>
    </location>
</feature>
<feature type="region of interest" description="Disordered" evidence="1">
    <location>
        <begin position="355"/>
        <end position="396"/>
    </location>
</feature>